<dbReference type="Proteomes" id="UP000325598">
    <property type="component" value="Unassembled WGS sequence"/>
</dbReference>
<proteinExistence type="predicted"/>
<dbReference type="OrthoDB" id="2143260at2"/>
<accession>A0A5J4LEV0</accession>
<reference evidence="2 3" key="1">
    <citation type="submission" date="2019-10" db="EMBL/GenBank/DDBJ databases">
        <title>Whole genome shotgun sequence of Streptomyces angustmyceticus NBRC 3934.</title>
        <authorList>
            <person name="Hosoyama A."/>
            <person name="Ichikawa N."/>
            <person name="Kimura A."/>
            <person name="Kitahashi Y."/>
            <person name="Komaki H."/>
            <person name="Uohara A."/>
        </authorList>
    </citation>
    <scope>NUCLEOTIDE SEQUENCE [LARGE SCALE GENOMIC DNA]</scope>
    <source>
        <strain evidence="2 3">NBRC 3934</strain>
    </source>
</reference>
<sequence>MSATEKAKAKAEQTTGKVEKGVGHAVGNERLEADGAVRESKGNLRDAKEKGKDALKD</sequence>
<comment type="caution">
    <text evidence="2">The sequence shown here is derived from an EMBL/GenBank/DDBJ whole genome shotgun (WGS) entry which is preliminary data.</text>
</comment>
<keyword evidence="3" id="KW-1185">Reference proteome</keyword>
<evidence type="ECO:0000313" key="2">
    <source>
        <dbReference type="EMBL" id="GES29936.1"/>
    </source>
</evidence>
<dbReference type="EMBL" id="BLAG01000007">
    <property type="protein sequence ID" value="GES29936.1"/>
    <property type="molecule type" value="Genomic_DNA"/>
</dbReference>
<dbReference type="InterPro" id="IPR036629">
    <property type="entry name" value="YjbJ_sf"/>
</dbReference>
<organism evidence="2 3">
    <name type="scientific">Streptomyces angustmyceticus</name>
    <dbReference type="NCBI Taxonomy" id="285578"/>
    <lineage>
        <taxon>Bacteria</taxon>
        <taxon>Bacillati</taxon>
        <taxon>Actinomycetota</taxon>
        <taxon>Actinomycetes</taxon>
        <taxon>Kitasatosporales</taxon>
        <taxon>Streptomycetaceae</taxon>
        <taxon>Streptomyces</taxon>
    </lineage>
</organism>
<name>A0A5J4LEV0_9ACTN</name>
<dbReference type="AlphaFoldDB" id="A0A5J4LEV0"/>
<feature type="region of interest" description="Disordered" evidence="1">
    <location>
        <begin position="1"/>
        <end position="57"/>
    </location>
</feature>
<gene>
    <name evidence="2" type="ORF">San01_24230</name>
</gene>
<dbReference type="GeneID" id="96755692"/>
<dbReference type="RefSeq" id="WP_086721569.1">
    <property type="nucleotide sequence ID" value="NZ_BLAG01000007.1"/>
</dbReference>
<evidence type="ECO:0000313" key="3">
    <source>
        <dbReference type="Proteomes" id="UP000325598"/>
    </source>
</evidence>
<evidence type="ECO:0000256" key="1">
    <source>
        <dbReference type="SAM" id="MobiDB-lite"/>
    </source>
</evidence>
<dbReference type="SUPFAM" id="SSF69047">
    <property type="entry name" value="Hypothetical protein YjbJ"/>
    <property type="match status" value="1"/>
</dbReference>
<protein>
    <submittedName>
        <fullName evidence="2">UPF0337 protein</fullName>
    </submittedName>
</protein>